<evidence type="ECO:0000313" key="3">
    <source>
        <dbReference type="Proteomes" id="UP000297986"/>
    </source>
</evidence>
<dbReference type="Proteomes" id="UP000297986">
    <property type="component" value="Unassembled WGS sequence"/>
</dbReference>
<sequence>MSKYQRAKKKKTGWIWFFCLLLLLVGSGVAVFYLKPEWVQSLAFWEQKTVQTAPKKVEKKKQEKKEEKLKTDLPQVSTKDWNLVLVNRDNKLPELNPQLTDVEEIKVDSRIAEQTRQFLAAARALAPEESLISGYRSVAEQTELYNERVAQLEATGLPHEEAEKQVQTQVQVPGASEHQTGLAIDMSLPSGQSEELAKQLVALAPQFGFVLRYPEGKNAITGVDYENWHFRYVGVENAQYMAKHQLVLEEYIQKLKEAGL</sequence>
<reference evidence="2 3" key="1">
    <citation type="submission" date="2019-04" db="EMBL/GenBank/DDBJ databases">
        <title>Genome sequencing of Streptococcus rubneri DSM 26920(T).</title>
        <authorList>
            <person name="Kook J.-K."/>
            <person name="Park S.-N."/>
            <person name="Lim Y.K."/>
        </authorList>
    </citation>
    <scope>NUCLEOTIDE SEQUENCE [LARGE SCALE GENOMIC DNA]</scope>
    <source>
        <strain evidence="2 3">DSM 26920</strain>
    </source>
</reference>
<evidence type="ECO:0000313" key="2">
    <source>
        <dbReference type="EMBL" id="TGN92539.1"/>
    </source>
</evidence>
<accession>A0A4Z1DYH3</accession>
<keyword evidence="2" id="KW-0645">Protease</keyword>
<evidence type="ECO:0000259" key="1">
    <source>
        <dbReference type="Pfam" id="PF02557"/>
    </source>
</evidence>
<dbReference type="AlphaFoldDB" id="A0A4Z1DYH3"/>
<dbReference type="OrthoDB" id="9792074at2"/>
<name>A0A4Z1DYH3_9STRE</name>
<dbReference type="GO" id="GO:0006508">
    <property type="term" value="P:proteolysis"/>
    <property type="evidence" value="ECO:0007669"/>
    <property type="project" value="InterPro"/>
</dbReference>
<dbReference type="GO" id="GO:0004180">
    <property type="term" value="F:carboxypeptidase activity"/>
    <property type="evidence" value="ECO:0007669"/>
    <property type="project" value="UniProtKB-KW"/>
</dbReference>
<dbReference type="CDD" id="cd14852">
    <property type="entry name" value="LD-carboxypeptidase"/>
    <property type="match status" value="1"/>
</dbReference>
<dbReference type="EMBL" id="SRRP01000001">
    <property type="protein sequence ID" value="TGN92539.1"/>
    <property type="molecule type" value="Genomic_DNA"/>
</dbReference>
<dbReference type="InterPro" id="IPR052179">
    <property type="entry name" value="DD-CPase-like"/>
</dbReference>
<protein>
    <submittedName>
        <fullName evidence="2">D-alanyl-D-alanine carboxypeptidase family protein</fullName>
    </submittedName>
</protein>
<dbReference type="InterPro" id="IPR058193">
    <property type="entry name" value="VanY/YodJ_core_dom"/>
</dbReference>
<proteinExistence type="predicted"/>
<dbReference type="RefSeq" id="WP_135782811.1">
    <property type="nucleotide sequence ID" value="NZ_JBDMCE010000014.1"/>
</dbReference>
<dbReference type="InterPro" id="IPR009045">
    <property type="entry name" value="Zn_M74/Hedgehog-like"/>
</dbReference>
<dbReference type="SUPFAM" id="SSF55166">
    <property type="entry name" value="Hedgehog/DD-peptidase"/>
    <property type="match status" value="1"/>
</dbReference>
<keyword evidence="3" id="KW-1185">Reference proteome</keyword>
<comment type="caution">
    <text evidence="2">The sequence shown here is derived from an EMBL/GenBank/DDBJ whole genome shotgun (WGS) entry which is preliminary data.</text>
</comment>
<dbReference type="InterPro" id="IPR003709">
    <property type="entry name" value="VanY-like_core_dom"/>
</dbReference>
<organism evidence="2 3">
    <name type="scientific">Streptococcus rubneri</name>
    <dbReference type="NCBI Taxonomy" id="1234680"/>
    <lineage>
        <taxon>Bacteria</taxon>
        <taxon>Bacillati</taxon>
        <taxon>Bacillota</taxon>
        <taxon>Bacilli</taxon>
        <taxon>Lactobacillales</taxon>
        <taxon>Streptococcaceae</taxon>
        <taxon>Streptococcus</taxon>
    </lineage>
</organism>
<dbReference type="PANTHER" id="PTHR34385">
    <property type="entry name" value="D-ALANYL-D-ALANINE CARBOXYPEPTIDASE"/>
    <property type="match status" value="1"/>
</dbReference>
<dbReference type="Gene3D" id="3.30.1380.10">
    <property type="match status" value="1"/>
</dbReference>
<feature type="domain" description="D-alanyl-D-alanine carboxypeptidase-like core" evidence="1">
    <location>
        <begin position="105"/>
        <end position="234"/>
    </location>
</feature>
<dbReference type="PANTHER" id="PTHR34385:SF1">
    <property type="entry name" value="PEPTIDOGLYCAN L-ALANYL-D-GLUTAMATE ENDOPEPTIDASE CWLK"/>
    <property type="match status" value="1"/>
</dbReference>
<keyword evidence="2" id="KW-0121">Carboxypeptidase</keyword>
<keyword evidence="2" id="KW-0378">Hydrolase</keyword>
<gene>
    <name evidence="2" type="ORF">E5S68_06335</name>
</gene>
<dbReference type="Pfam" id="PF02557">
    <property type="entry name" value="VanY"/>
    <property type="match status" value="1"/>
</dbReference>